<dbReference type="Ensembl" id="ENSCANT00000038109.1">
    <property type="protein sequence ID" value="ENSCANP00000015176.1"/>
    <property type="gene ID" value="ENSCANG00000031039.1"/>
</dbReference>
<evidence type="ECO:0000313" key="3">
    <source>
        <dbReference type="Proteomes" id="UP000233080"/>
    </source>
</evidence>
<evidence type="ECO:0000313" key="2">
    <source>
        <dbReference type="Ensembl" id="ENSCANP00000015176.1"/>
    </source>
</evidence>
<accession>A0A2K5IF39</accession>
<reference evidence="2" key="1">
    <citation type="submission" date="2025-08" db="UniProtKB">
        <authorList>
            <consortium name="Ensembl"/>
        </authorList>
    </citation>
    <scope>IDENTIFICATION</scope>
</reference>
<protein>
    <submittedName>
        <fullName evidence="2">Uncharacterized protein</fullName>
    </submittedName>
</protein>
<proteinExistence type="predicted"/>
<reference evidence="2" key="2">
    <citation type="submission" date="2025-09" db="UniProtKB">
        <authorList>
            <consortium name="Ensembl"/>
        </authorList>
    </citation>
    <scope>IDENTIFICATION</scope>
</reference>
<dbReference type="Proteomes" id="UP000233080">
    <property type="component" value="Unassembled WGS sequence"/>
</dbReference>
<keyword evidence="3" id="KW-1185">Reference proteome</keyword>
<sequence length="93" mass="9364">MPSSAPLGGPRPPPPAVSQTERLPVLGGQGLLRVGVPPSAGQPVGEGTAGKKRRQAGGRVAPRLTLMSEGAGLFLPSCRVGGASLCSTETLFY</sequence>
<dbReference type="OMA" id="PWKRLTL"/>
<feature type="compositionally biased region" description="Low complexity" evidence="1">
    <location>
        <begin position="22"/>
        <end position="38"/>
    </location>
</feature>
<organism evidence="2 3">
    <name type="scientific">Colobus angolensis palliatus</name>
    <name type="common">Peters' Angolan colobus</name>
    <dbReference type="NCBI Taxonomy" id="336983"/>
    <lineage>
        <taxon>Eukaryota</taxon>
        <taxon>Metazoa</taxon>
        <taxon>Chordata</taxon>
        <taxon>Craniata</taxon>
        <taxon>Vertebrata</taxon>
        <taxon>Euteleostomi</taxon>
        <taxon>Mammalia</taxon>
        <taxon>Eutheria</taxon>
        <taxon>Euarchontoglires</taxon>
        <taxon>Primates</taxon>
        <taxon>Haplorrhini</taxon>
        <taxon>Catarrhini</taxon>
        <taxon>Cercopithecidae</taxon>
        <taxon>Colobinae</taxon>
        <taxon>Colobus</taxon>
    </lineage>
</organism>
<dbReference type="AlphaFoldDB" id="A0A2K5IF39"/>
<name>A0A2K5IF39_COLAP</name>
<feature type="region of interest" description="Disordered" evidence="1">
    <location>
        <begin position="1"/>
        <end position="59"/>
    </location>
</feature>
<evidence type="ECO:0000256" key="1">
    <source>
        <dbReference type="SAM" id="MobiDB-lite"/>
    </source>
</evidence>